<reference evidence="4" key="1">
    <citation type="journal article" date="2007" name="PLoS ONE">
        <title>The first genome sequence of an elite grapevine cultivar (Pinot noir Vitis vinifera L.): coping with a highly heterozygous genome.</title>
        <authorList>
            <person name="Velasco R."/>
            <person name="Zharkikh A."/>
            <person name="Troggio M."/>
            <person name="Cartwright D.A."/>
            <person name="Cestaro A."/>
            <person name="Pruss D."/>
            <person name="Pindo M."/>
            <person name="FitzGerald L.M."/>
            <person name="Vezzulli S."/>
            <person name="Reid J."/>
            <person name="Malacarne G."/>
            <person name="Iliev D."/>
            <person name="Coppola G."/>
            <person name="Wardell B."/>
            <person name="Micheletti D."/>
            <person name="Macalma T."/>
            <person name="Facci M."/>
            <person name="Mitchell J.T."/>
            <person name="Perazzolli M."/>
            <person name="Eldredge G."/>
            <person name="Gatto P."/>
            <person name="Oyzerski R."/>
            <person name="Moretto M."/>
            <person name="Gutin N."/>
            <person name="Stefanini M."/>
            <person name="Chen Y."/>
            <person name="Segala C."/>
            <person name="Davenport C."/>
            <person name="Dematte L."/>
            <person name="Mraz A."/>
            <person name="Battilana J."/>
            <person name="Stormo K."/>
            <person name="Costa F."/>
            <person name="Tao Q."/>
            <person name="Si-Ammour A."/>
            <person name="Harkins T."/>
            <person name="Lackey A."/>
            <person name="Perbost C."/>
            <person name="Taillon B."/>
            <person name="Stella A."/>
            <person name="Solovyev V."/>
            <person name="Fawcett J.A."/>
            <person name="Sterck L."/>
            <person name="Vandepoele K."/>
            <person name="Grando S.M."/>
            <person name="Toppo S."/>
            <person name="Moser C."/>
            <person name="Lanchbury J."/>
            <person name="Bogden R."/>
            <person name="Skolnick M."/>
            <person name="Sgaramella V."/>
            <person name="Bhatnagar S.K."/>
            <person name="Fontana P."/>
            <person name="Gutin A."/>
            <person name="Van de Peer Y."/>
            <person name="Salamini F."/>
            <person name="Viola R."/>
        </authorList>
    </citation>
    <scope>NUCLEOTIDE SEQUENCE</scope>
</reference>
<organism evidence="4">
    <name type="scientific">Vitis vinifera</name>
    <name type="common">Grape</name>
    <dbReference type="NCBI Taxonomy" id="29760"/>
    <lineage>
        <taxon>Eukaryota</taxon>
        <taxon>Viridiplantae</taxon>
        <taxon>Streptophyta</taxon>
        <taxon>Embryophyta</taxon>
        <taxon>Tracheophyta</taxon>
        <taxon>Spermatophyta</taxon>
        <taxon>Magnoliopsida</taxon>
        <taxon>eudicotyledons</taxon>
        <taxon>Gunneridae</taxon>
        <taxon>Pentapetalae</taxon>
        <taxon>rosids</taxon>
        <taxon>Vitales</taxon>
        <taxon>Vitaceae</taxon>
        <taxon>Viteae</taxon>
        <taxon>Vitis</taxon>
    </lineage>
</organism>
<dbReference type="SUPFAM" id="SSF56672">
    <property type="entry name" value="DNA/RNA polymerases"/>
    <property type="match status" value="1"/>
</dbReference>
<protein>
    <recommendedName>
        <fullName evidence="5">Retrovirus-related Pol polyprotein from transposon RE1</fullName>
    </recommendedName>
</protein>
<dbReference type="EMBL" id="AM442641">
    <property type="protein sequence ID" value="CAN60807.1"/>
    <property type="molecule type" value="Genomic_DNA"/>
</dbReference>
<dbReference type="Pfam" id="PF13976">
    <property type="entry name" value="gag_pre-integrs"/>
    <property type="match status" value="1"/>
</dbReference>
<keyword evidence="1" id="KW-0378">Hydrolase</keyword>
<feature type="domain" description="Retrovirus-related Pol polyprotein from transposon TNT 1-94-like beta-barrel" evidence="3">
    <location>
        <begin position="17"/>
        <end position="91"/>
    </location>
</feature>
<dbReference type="Pfam" id="PF22936">
    <property type="entry name" value="Pol_BBD"/>
    <property type="match status" value="1"/>
</dbReference>
<evidence type="ECO:0000256" key="1">
    <source>
        <dbReference type="ARBA" id="ARBA00022750"/>
    </source>
</evidence>
<proteinExistence type="predicted"/>
<evidence type="ECO:0000259" key="3">
    <source>
        <dbReference type="Pfam" id="PF22936"/>
    </source>
</evidence>
<dbReference type="InterPro" id="IPR043502">
    <property type="entry name" value="DNA/RNA_pol_sf"/>
</dbReference>
<keyword evidence="1" id="KW-0645">Protease</keyword>
<evidence type="ECO:0000259" key="2">
    <source>
        <dbReference type="Pfam" id="PF13976"/>
    </source>
</evidence>
<name>A5B0S7_VITVI</name>
<gene>
    <name evidence="4" type="ORF">VITISV_044449</name>
</gene>
<dbReference type="InterPro" id="IPR054722">
    <property type="entry name" value="PolX-like_BBD"/>
</dbReference>
<dbReference type="PANTHER" id="PTHR11439">
    <property type="entry name" value="GAG-POL-RELATED RETROTRANSPOSON"/>
    <property type="match status" value="1"/>
</dbReference>
<dbReference type="CDD" id="cd09272">
    <property type="entry name" value="RNase_HI_RT_Ty1"/>
    <property type="match status" value="1"/>
</dbReference>
<evidence type="ECO:0000313" key="4">
    <source>
        <dbReference type="EMBL" id="CAN60807.1"/>
    </source>
</evidence>
<dbReference type="GO" id="GO:0004190">
    <property type="term" value="F:aspartic-type endopeptidase activity"/>
    <property type="evidence" value="ECO:0007669"/>
    <property type="project" value="UniProtKB-KW"/>
</dbReference>
<feature type="domain" description="GAG-pre-integrase" evidence="2">
    <location>
        <begin position="125"/>
        <end position="175"/>
    </location>
</feature>
<dbReference type="PANTHER" id="PTHR11439:SF450">
    <property type="entry name" value="REVERSE TRANSCRIPTASE TY1_COPIA-TYPE DOMAIN-CONTAINING PROTEIN"/>
    <property type="match status" value="1"/>
</dbReference>
<accession>A5B0S7</accession>
<keyword evidence="1" id="KW-0064">Aspartyl protease</keyword>
<dbReference type="AlphaFoldDB" id="A5B0S7"/>
<evidence type="ECO:0008006" key="5">
    <source>
        <dbReference type="Google" id="ProtNLM"/>
    </source>
</evidence>
<sequence length="439" mass="49227">MVHPAATYNIVPDSNRYMDLSATHHFTPNINMLNTMTSFSGSDQVTVGNGKQLHISHLGTAKLPSSYSPLVLHQVYHTPKFSNNLISVTKLCYDNKVFVEFYATHFLVKDRVSKRVLLQGQLDNGLYKVQSSCSSSVISLPPRVFIANIKDPNLWHKRLGHPALSVVNQILDSCLEVHRTLTGIHLSQAKYIIDLLTRAAMLDAKPCPTPMSSNTNLSLHDGVALENGSDYHNFVGALQYCTMTSPDIAFTVNKPSLNFNITCYTDVNWASYHDDKRNTSGYCLFLGSNLVSWSSSKQKVVSRSSTESEYRGAANGATEIAWTKSLLRELSITPTQPPLILCVNISATYLATNPILHARTKHVEIDYHFVQERVLQRSLFVQFTPSDDQFVDCMSKPFSTQRFITLPSKFIVLTRPMSLRGDVKLRDVISWDIIFSLVF</sequence>
<dbReference type="InterPro" id="IPR025724">
    <property type="entry name" value="GAG-pre-integrase_dom"/>
</dbReference>